<dbReference type="PANTHER" id="PTHR30352">
    <property type="entry name" value="PYRUVATE FORMATE-LYASE-ACTIVATING ENZYME"/>
    <property type="match status" value="1"/>
</dbReference>
<dbReference type="PANTHER" id="PTHR30352:SF22">
    <property type="entry name" value="PYRUVATE FORMATE-LYASE ACTIVATING ENZYME HOMOLOG"/>
    <property type="match status" value="1"/>
</dbReference>
<dbReference type="SUPFAM" id="SSF102114">
    <property type="entry name" value="Radical SAM enzymes"/>
    <property type="match status" value="1"/>
</dbReference>
<dbReference type="InterPro" id="IPR007197">
    <property type="entry name" value="rSAM"/>
</dbReference>
<keyword evidence="3 6" id="KW-0479">Metal-binding</keyword>
<keyword evidence="1" id="KW-0004">4Fe-4S</keyword>
<dbReference type="GO" id="GO:0003824">
    <property type="term" value="F:catalytic activity"/>
    <property type="evidence" value="ECO:0007669"/>
    <property type="project" value="InterPro"/>
</dbReference>
<dbReference type="InterPro" id="IPR058240">
    <property type="entry name" value="rSAM_sf"/>
</dbReference>
<evidence type="ECO:0000313" key="9">
    <source>
        <dbReference type="EMBL" id="TDA37733.1"/>
    </source>
</evidence>
<reference evidence="9 11" key="1">
    <citation type="journal article" date="2019" name="Nat. Microbiol.">
        <title>Expanding anaerobic alkane metabolism in the domain of Archaea.</title>
        <authorList>
            <person name="Wang Y."/>
            <person name="Wegener G."/>
            <person name="Hou J."/>
            <person name="Wang F."/>
            <person name="Xiao X."/>
        </authorList>
    </citation>
    <scope>NUCLEOTIDE SEQUENCE [LARGE SCALE GENOMIC DNA]</scope>
    <source>
        <strain evidence="9">WYZ-LMO11</strain>
    </source>
</reference>
<feature type="binding site" evidence="6">
    <location>
        <position position="148"/>
    </location>
    <ligand>
        <name>[4Fe-4S] cluster</name>
        <dbReference type="ChEBI" id="CHEBI:49883"/>
        <note>4Fe-4S-S-AdoMet</note>
    </ligand>
</feature>
<evidence type="ECO:0000256" key="6">
    <source>
        <dbReference type="PIRSR" id="PIRSR004869-50"/>
    </source>
</evidence>
<keyword evidence="4 6" id="KW-0408">Iron</keyword>
<evidence type="ECO:0000313" key="8">
    <source>
        <dbReference type="EMBL" id="RZN57423.1"/>
    </source>
</evidence>
<organism evidence="8 10">
    <name type="scientific">Thermoproteota archaeon</name>
    <dbReference type="NCBI Taxonomy" id="2056631"/>
    <lineage>
        <taxon>Archaea</taxon>
        <taxon>Thermoproteota</taxon>
    </lineage>
</organism>
<proteinExistence type="predicted"/>
<accession>A0A520KGS3</accession>
<dbReference type="InterPro" id="IPR013785">
    <property type="entry name" value="Aldolase_TIM"/>
</dbReference>
<feature type="binding site" evidence="6">
    <location>
        <position position="151"/>
    </location>
    <ligand>
        <name>[4Fe-4S] cluster</name>
        <dbReference type="ChEBI" id="CHEBI:49883"/>
        <note>4Fe-4S-S-AdoMet</note>
    </ligand>
</feature>
<dbReference type="Proteomes" id="UP000316080">
    <property type="component" value="Unassembled WGS sequence"/>
</dbReference>
<evidence type="ECO:0000256" key="2">
    <source>
        <dbReference type="ARBA" id="ARBA00022691"/>
    </source>
</evidence>
<dbReference type="AlphaFoldDB" id="A0A520KGS3"/>
<dbReference type="Proteomes" id="UP000317265">
    <property type="component" value="Unassembled WGS sequence"/>
</dbReference>
<gene>
    <name evidence="9" type="ORF">DSO09_06450</name>
    <name evidence="8" type="ORF">EF809_00965</name>
</gene>
<name>A0A520KGS3_9CREN</name>
<dbReference type="InterPro" id="IPR016431">
    <property type="entry name" value="Pyrv-formate_lyase-activ_prd"/>
</dbReference>
<keyword evidence="5 6" id="KW-0411">Iron-sulfur</keyword>
<comment type="caution">
    <text evidence="8">The sequence shown here is derived from an EMBL/GenBank/DDBJ whole genome shotgun (WGS) entry which is preliminary data.</text>
</comment>
<evidence type="ECO:0000313" key="10">
    <source>
        <dbReference type="Proteomes" id="UP000316080"/>
    </source>
</evidence>
<dbReference type="EMBL" id="RXIH01000007">
    <property type="protein sequence ID" value="RZN57423.1"/>
    <property type="molecule type" value="Genomic_DNA"/>
</dbReference>
<evidence type="ECO:0000256" key="3">
    <source>
        <dbReference type="ARBA" id="ARBA00022723"/>
    </source>
</evidence>
<feature type="binding site" evidence="6">
    <location>
        <position position="144"/>
    </location>
    <ligand>
        <name>[4Fe-4S] cluster</name>
        <dbReference type="ChEBI" id="CHEBI:49883"/>
        <note>4Fe-4S-S-AdoMet</note>
    </ligand>
</feature>
<evidence type="ECO:0000313" key="11">
    <source>
        <dbReference type="Proteomes" id="UP000317265"/>
    </source>
</evidence>
<dbReference type="PIRSF" id="PIRSF004869">
    <property type="entry name" value="PflX_prd"/>
    <property type="match status" value="1"/>
</dbReference>
<reference evidence="8 10" key="2">
    <citation type="journal article" date="2019" name="Nat. Microbiol.">
        <title>Wide diversity of methane and short-chain alkane metabolisms in uncultured archaea.</title>
        <authorList>
            <person name="Borrel G."/>
            <person name="Adam P.S."/>
            <person name="McKay L.J."/>
            <person name="Chen L.X."/>
            <person name="Sierra-Garcia I.N."/>
            <person name="Sieber C.M."/>
            <person name="Letourneur Q."/>
            <person name="Ghozlane A."/>
            <person name="Andersen G.L."/>
            <person name="Li W.J."/>
            <person name="Hallam S.J."/>
            <person name="Muyzer G."/>
            <person name="de Oliveira V.M."/>
            <person name="Inskeep W.P."/>
            <person name="Banfield J.F."/>
            <person name="Gribaldo S."/>
        </authorList>
    </citation>
    <scope>NUCLEOTIDE SEQUENCE [LARGE SCALE GENOMIC DNA]</scope>
    <source>
        <strain evidence="8">Verst-YHS</strain>
    </source>
</reference>
<dbReference type="CDD" id="cd01335">
    <property type="entry name" value="Radical_SAM"/>
    <property type="match status" value="1"/>
</dbReference>
<evidence type="ECO:0000259" key="7">
    <source>
        <dbReference type="Pfam" id="PF04055"/>
    </source>
</evidence>
<dbReference type="SFLD" id="SFLDS00029">
    <property type="entry name" value="Radical_SAM"/>
    <property type="match status" value="1"/>
</dbReference>
<protein>
    <submittedName>
        <fullName evidence="8">Radical SAM protein</fullName>
    </submittedName>
</protein>
<evidence type="ECO:0000256" key="4">
    <source>
        <dbReference type="ARBA" id="ARBA00023004"/>
    </source>
</evidence>
<dbReference type="EMBL" id="QNVI01000065">
    <property type="protein sequence ID" value="TDA37733.1"/>
    <property type="molecule type" value="Genomic_DNA"/>
</dbReference>
<dbReference type="Pfam" id="PF04055">
    <property type="entry name" value="Radical_SAM"/>
    <property type="match status" value="1"/>
</dbReference>
<dbReference type="Gene3D" id="3.20.20.70">
    <property type="entry name" value="Aldolase class I"/>
    <property type="match status" value="1"/>
</dbReference>
<dbReference type="GO" id="GO:0046872">
    <property type="term" value="F:metal ion binding"/>
    <property type="evidence" value="ECO:0007669"/>
    <property type="project" value="UniProtKB-KW"/>
</dbReference>
<dbReference type="InterPro" id="IPR034457">
    <property type="entry name" value="Organic_radical-activating"/>
</dbReference>
<evidence type="ECO:0000256" key="5">
    <source>
        <dbReference type="ARBA" id="ARBA00023014"/>
    </source>
</evidence>
<comment type="cofactor">
    <cofactor evidence="6">
        <name>[4Fe-4S] cluster</name>
        <dbReference type="ChEBI" id="CHEBI:49883"/>
    </cofactor>
    <text evidence="6">Binds 1 [4Fe-4S] cluster. The cluster is coordinated with 3 cysteines and an exchangeable S-adenosyl-L-methionine.</text>
</comment>
<evidence type="ECO:0000256" key="1">
    <source>
        <dbReference type="ARBA" id="ARBA00022485"/>
    </source>
</evidence>
<feature type="domain" description="Radical SAM core" evidence="7">
    <location>
        <begin position="140"/>
        <end position="309"/>
    </location>
</feature>
<keyword evidence="2 6" id="KW-0949">S-adenosyl-L-methionine</keyword>
<sequence>MCNNSSSFISNAISVCLNCIRKKPEEALRIVYPTHKISRANFGLPPEPPRNPNGLICKRCANNCSIGNGEIGYCGLVKNIDNKLIYLGGTSDKGILEWYYDPIPTNCVASWFCPGCTGIGYPKYSYTNGPEFGYYNLAVFYGSCSFNCLFCQNWHFRNLSKKLYPYISAKELAMKALQSKVSCICYFGGDPSTQMPHCIETSRIALEESSNRILRICWETNGNFSRDFALIACKYALESGGNIKFDIKAWDENLNRILCGISNKAALENLKLLGSFYDKRPEVPLISVSTLLIPGYIDVEEVENIAKFISSINPSIPYTLLAFYGCYMMKDLPRTSWSLAIKCKEVASKYLENVMIGNTSLLI</sequence>
<dbReference type="GO" id="GO:0051539">
    <property type="term" value="F:4 iron, 4 sulfur cluster binding"/>
    <property type="evidence" value="ECO:0007669"/>
    <property type="project" value="UniProtKB-KW"/>
</dbReference>